<dbReference type="Gene3D" id="2.60.120.10">
    <property type="entry name" value="Jelly Rolls"/>
    <property type="match status" value="1"/>
</dbReference>
<dbReference type="CDD" id="cd06989">
    <property type="entry name" value="cupin_DRT102"/>
    <property type="match status" value="1"/>
</dbReference>
<dbReference type="InterPro" id="IPR011051">
    <property type="entry name" value="RmlC_Cupin_sf"/>
</dbReference>
<dbReference type="Pfam" id="PF12973">
    <property type="entry name" value="Cupin_7"/>
    <property type="match status" value="1"/>
</dbReference>
<evidence type="ECO:0000256" key="1">
    <source>
        <dbReference type="SAM" id="SignalP"/>
    </source>
</evidence>
<feature type="domain" description="ChrR-like cupin" evidence="2">
    <location>
        <begin position="30"/>
        <end position="132"/>
    </location>
</feature>
<gene>
    <name evidence="3" type="ORF">NX778_20980</name>
</gene>
<feature type="chain" id="PRO_5045799234" evidence="1">
    <location>
        <begin position="22"/>
        <end position="155"/>
    </location>
</feature>
<dbReference type="EMBL" id="JANUGU010000009">
    <property type="protein sequence ID" value="MCS0660553.1"/>
    <property type="molecule type" value="Genomic_DNA"/>
</dbReference>
<sequence length="155" mass="16938">MRKGNLISIFFVGACFSTSLALSSPMSNVIMVAPDQIKWVDLPLIPGAQIAILEGKMDKKGPITARIKFAPNTKIAAHWHPGIERVTVLSGTFNYGMGDKLDEGKTTALGAGSLIVMQPKMHHFAWTKDETIVQLNVTGPWAIHYVNPADDPRKK</sequence>
<evidence type="ECO:0000259" key="2">
    <source>
        <dbReference type="Pfam" id="PF12973"/>
    </source>
</evidence>
<accession>A0ABT2D2T3</accession>
<dbReference type="RefSeq" id="WP_258813751.1">
    <property type="nucleotide sequence ID" value="NZ_JANUGU010000009.1"/>
</dbReference>
<dbReference type="SUPFAM" id="SSF51182">
    <property type="entry name" value="RmlC-like cupins"/>
    <property type="match status" value="1"/>
</dbReference>
<dbReference type="Proteomes" id="UP001204621">
    <property type="component" value="Unassembled WGS sequence"/>
</dbReference>
<feature type="signal peptide" evidence="1">
    <location>
        <begin position="1"/>
        <end position="21"/>
    </location>
</feature>
<name>A0ABT2D2T3_9BURK</name>
<dbReference type="InterPro" id="IPR014710">
    <property type="entry name" value="RmlC-like_jellyroll"/>
</dbReference>
<proteinExistence type="predicted"/>
<evidence type="ECO:0000313" key="3">
    <source>
        <dbReference type="EMBL" id="MCS0660553.1"/>
    </source>
</evidence>
<protein>
    <submittedName>
        <fullName evidence="3">Cupin domain-containing protein</fullName>
    </submittedName>
</protein>
<organism evidence="3 4">
    <name type="scientific">Massilia terrae</name>
    <dbReference type="NCBI Taxonomy" id="1811224"/>
    <lineage>
        <taxon>Bacteria</taxon>
        <taxon>Pseudomonadati</taxon>
        <taxon>Pseudomonadota</taxon>
        <taxon>Betaproteobacteria</taxon>
        <taxon>Burkholderiales</taxon>
        <taxon>Oxalobacteraceae</taxon>
        <taxon>Telluria group</taxon>
        <taxon>Massilia</taxon>
    </lineage>
</organism>
<reference evidence="3 4" key="1">
    <citation type="submission" date="2022-08" db="EMBL/GenBank/DDBJ databases">
        <title>Reclassification of Massilia species as members of the genera Telluria, Duganella, Pseudoduganella, Mokoshia gen. nov. and Zemynaea gen. nov. using orthogonal and non-orthogonal genome-based approaches.</title>
        <authorList>
            <person name="Bowman J.P."/>
        </authorList>
    </citation>
    <scope>NUCLEOTIDE SEQUENCE [LARGE SCALE GENOMIC DNA]</scope>
    <source>
        <strain evidence="3 4">JCM 31606</strain>
    </source>
</reference>
<comment type="caution">
    <text evidence="3">The sequence shown here is derived from an EMBL/GenBank/DDBJ whole genome shotgun (WGS) entry which is preliminary data.</text>
</comment>
<keyword evidence="4" id="KW-1185">Reference proteome</keyword>
<dbReference type="InterPro" id="IPR025979">
    <property type="entry name" value="ChrR-like_cupin_dom"/>
</dbReference>
<evidence type="ECO:0000313" key="4">
    <source>
        <dbReference type="Proteomes" id="UP001204621"/>
    </source>
</evidence>
<keyword evidence="1" id="KW-0732">Signal</keyword>
<dbReference type="PROSITE" id="PS51257">
    <property type="entry name" value="PROKAR_LIPOPROTEIN"/>
    <property type="match status" value="1"/>
</dbReference>